<dbReference type="RefSeq" id="XP_024885552.1">
    <property type="nucleotide sequence ID" value="XM_025029784.1"/>
</dbReference>
<dbReference type="InterPro" id="IPR003663">
    <property type="entry name" value="Sugar/inositol_transpt"/>
</dbReference>
<evidence type="ECO:0000313" key="11">
    <source>
        <dbReference type="Proteomes" id="UP000504618"/>
    </source>
</evidence>
<keyword evidence="11" id="KW-1185">Reference proteome</keyword>
<evidence type="ECO:0000256" key="5">
    <source>
        <dbReference type="ARBA" id="ARBA00023136"/>
    </source>
</evidence>
<keyword evidence="3 9" id="KW-0812">Transmembrane</keyword>
<protein>
    <submittedName>
        <fullName evidence="12">Facilitated trehalose transporter Tret1-like</fullName>
    </submittedName>
</protein>
<feature type="transmembrane region" description="Helical" evidence="9">
    <location>
        <begin position="55"/>
        <end position="76"/>
    </location>
</feature>
<evidence type="ECO:0000256" key="3">
    <source>
        <dbReference type="ARBA" id="ARBA00022692"/>
    </source>
</evidence>
<dbReference type="GO" id="GO:0051119">
    <property type="term" value="F:sugar transmembrane transporter activity"/>
    <property type="evidence" value="ECO:0007669"/>
    <property type="project" value="InterPro"/>
</dbReference>
<dbReference type="GO" id="GO:0005886">
    <property type="term" value="C:plasma membrane"/>
    <property type="evidence" value="ECO:0007669"/>
    <property type="project" value="UniProtKB-SubCell"/>
</dbReference>
<evidence type="ECO:0000256" key="1">
    <source>
        <dbReference type="ARBA" id="ARBA00004651"/>
    </source>
</evidence>
<evidence type="ECO:0000256" key="4">
    <source>
        <dbReference type="ARBA" id="ARBA00022989"/>
    </source>
</evidence>
<evidence type="ECO:0000256" key="7">
    <source>
        <dbReference type="ARBA" id="ARBA00024348"/>
    </source>
</evidence>
<feature type="transmembrane region" description="Helical" evidence="9">
    <location>
        <begin position="85"/>
        <end position="103"/>
    </location>
</feature>
<dbReference type="PRINTS" id="PR00171">
    <property type="entry name" value="SUGRTRNSPORT"/>
</dbReference>
<evidence type="ECO:0000313" key="12">
    <source>
        <dbReference type="RefSeq" id="XP_024885552.1"/>
    </source>
</evidence>
<dbReference type="FunFam" id="1.20.1250.20:FF:000055">
    <property type="entry name" value="Facilitated trehalose transporter Tret1-2 homolog"/>
    <property type="match status" value="1"/>
</dbReference>
<keyword evidence="2" id="KW-1003">Cell membrane</keyword>
<feature type="domain" description="Major facilitator superfamily (MFS) profile" evidence="10">
    <location>
        <begin position="6"/>
        <end position="445"/>
    </location>
</feature>
<evidence type="ECO:0000256" key="6">
    <source>
        <dbReference type="ARBA" id="ARBA00023180"/>
    </source>
</evidence>
<evidence type="ECO:0000256" key="9">
    <source>
        <dbReference type="SAM" id="Phobius"/>
    </source>
</evidence>
<accession>A0A6J1QSW7</accession>
<feature type="transmembrane region" description="Helical" evidence="9">
    <location>
        <begin position="390"/>
        <end position="410"/>
    </location>
</feature>
<feature type="transmembrane region" description="Helical" evidence="9">
    <location>
        <begin position="422"/>
        <end position="441"/>
    </location>
</feature>
<feature type="transmembrane region" description="Helical" evidence="9">
    <location>
        <begin position="251"/>
        <end position="274"/>
    </location>
</feature>
<dbReference type="InterPro" id="IPR020846">
    <property type="entry name" value="MFS_dom"/>
</dbReference>
<dbReference type="GeneID" id="112463376"/>
<reference evidence="12" key="1">
    <citation type="submission" date="2025-08" db="UniProtKB">
        <authorList>
            <consortium name="RefSeq"/>
        </authorList>
    </citation>
    <scope>IDENTIFICATION</scope>
    <source>
        <tissue evidence="12">Whole body</tissue>
    </source>
</reference>
<dbReference type="AlphaFoldDB" id="A0A6J1QSW7"/>
<dbReference type="InterPro" id="IPR044775">
    <property type="entry name" value="MFS_ERD6/Tret1-like"/>
</dbReference>
<keyword evidence="8" id="KW-0813">Transport</keyword>
<name>A0A6J1QSW7_9HYME</name>
<comment type="similarity">
    <text evidence="7">Belongs to the major facilitator superfamily. Sugar transporter (TC 2.A.1.1) family. Trehalose transporter subfamily.</text>
</comment>
<feature type="transmembrane region" description="Helical" evidence="9">
    <location>
        <begin position="289"/>
        <end position="309"/>
    </location>
</feature>
<dbReference type="Pfam" id="PF00083">
    <property type="entry name" value="Sugar_tr"/>
    <property type="match status" value="1"/>
</dbReference>
<comment type="subcellular location">
    <subcellularLocation>
        <location evidence="1">Cell membrane</location>
        <topology evidence="1">Multi-pass membrane protein</topology>
    </subcellularLocation>
</comment>
<feature type="transmembrane region" description="Helical" evidence="9">
    <location>
        <begin position="141"/>
        <end position="161"/>
    </location>
</feature>
<keyword evidence="4 9" id="KW-1133">Transmembrane helix</keyword>
<dbReference type="PROSITE" id="PS00216">
    <property type="entry name" value="SUGAR_TRANSPORT_1"/>
    <property type="match status" value="1"/>
</dbReference>
<gene>
    <name evidence="12" type="primary">LOC112463376</name>
</gene>
<dbReference type="InterPro" id="IPR005829">
    <property type="entry name" value="Sugar_transporter_CS"/>
</dbReference>
<feature type="transmembrane region" description="Helical" evidence="9">
    <location>
        <begin position="316"/>
        <end position="338"/>
    </location>
</feature>
<proteinExistence type="inferred from homology"/>
<dbReference type="NCBIfam" id="TIGR00879">
    <property type="entry name" value="SP"/>
    <property type="match status" value="1"/>
</dbReference>
<dbReference type="InterPro" id="IPR050549">
    <property type="entry name" value="MFS_Trehalose_Transporter"/>
</dbReference>
<evidence type="ECO:0000259" key="10">
    <source>
        <dbReference type="PROSITE" id="PS50850"/>
    </source>
</evidence>
<keyword evidence="6" id="KW-0325">Glycoprotein</keyword>
<feature type="transmembrane region" description="Helical" evidence="9">
    <location>
        <begin position="109"/>
        <end position="129"/>
    </location>
</feature>
<feature type="transmembrane region" description="Helical" evidence="9">
    <location>
        <begin position="167"/>
        <end position="187"/>
    </location>
</feature>
<evidence type="ECO:0000256" key="8">
    <source>
        <dbReference type="RuleBase" id="RU003346"/>
    </source>
</evidence>
<organism evidence="11 12">
    <name type="scientific">Temnothorax curvispinosus</name>
    <dbReference type="NCBI Taxonomy" id="300111"/>
    <lineage>
        <taxon>Eukaryota</taxon>
        <taxon>Metazoa</taxon>
        <taxon>Ecdysozoa</taxon>
        <taxon>Arthropoda</taxon>
        <taxon>Hexapoda</taxon>
        <taxon>Insecta</taxon>
        <taxon>Pterygota</taxon>
        <taxon>Neoptera</taxon>
        <taxon>Endopterygota</taxon>
        <taxon>Hymenoptera</taxon>
        <taxon>Apocrita</taxon>
        <taxon>Aculeata</taxon>
        <taxon>Formicoidea</taxon>
        <taxon>Formicidae</taxon>
        <taxon>Myrmicinae</taxon>
        <taxon>Temnothorax</taxon>
    </lineage>
</organism>
<dbReference type="InterPro" id="IPR036259">
    <property type="entry name" value="MFS_trans_sf"/>
</dbReference>
<dbReference type="Gene3D" id="1.20.1250.20">
    <property type="entry name" value="MFS general substrate transporter like domains"/>
    <property type="match status" value="1"/>
</dbReference>
<dbReference type="PANTHER" id="PTHR48021">
    <property type="match status" value="1"/>
</dbReference>
<dbReference type="Proteomes" id="UP000504618">
    <property type="component" value="Unplaced"/>
</dbReference>
<evidence type="ECO:0000256" key="2">
    <source>
        <dbReference type="ARBA" id="ARBA00022475"/>
    </source>
</evidence>
<dbReference type="CDD" id="cd17358">
    <property type="entry name" value="MFS_GLUT6_8_Class3_like"/>
    <property type="match status" value="1"/>
</dbReference>
<dbReference type="SUPFAM" id="SSF103473">
    <property type="entry name" value="MFS general substrate transporter"/>
    <property type="match status" value="1"/>
</dbReference>
<keyword evidence="5 9" id="KW-0472">Membrane</keyword>
<feature type="transmembrane region" description="Helical" evidence="9">
    <location>
        <begin position="350"/>
        <end position="369"/>
    </location>
</feature>
<dbReference type="PANTHER" id="PTHR48021:SF47">
    <property type="entry name" value="GH17672P"/>
    <property type="match status" value="1"/>
</dbReference>
<sequence>MTEKGSKLPQFLAGIAASLSVVAAGAAGAWTSPVLPQLLKDGGPLGSPISSEQSSWIGSLASIGAIFGTSVAGYLADRWGRKRTLLSSLVPFIIGWTLVATAHHVAQLYVARFIFGLNLAITFTILPMYCCEIAETSIRGALGSFLALFNATGILYSYIVGPFVSYVVLWILCAILPVIFFVCFMMMPESPYFLLSQGRREEAIASLARLRSKSKAAVQKEADEIQVTLDEAFKNQARISDLFRVKVNLKALIYTCSMISLQQLIGISVVLVYIHNIFIAAGGLVSSEIAPIVVGVVHLLGSMVTPFVVDRSGRKSLLIFSGIGVLISTCALGLYFYLKEVQHADDVIEQISWLPMVALIVYIATYSVGWGPIPWALMGEMFASNIKAKGSSITVFFSEGLSFIMIKFSVNLEEAFNGKYVIFWIFGGFCIIGIFFTVMLLPETKGKTLKQIQDELNGVTSTINVENRTKK</sequence>
<dbReference type="PROSITE" id="PS50850">
    <property type="entry name" value="MFS"/>
    <property type="match status" value="1"/>
</dbReference>
<dbReference type="InterPro" id="IPR005828">
    <property type="entry name" value="MFS_sugar_transport-like"/>
</dbReference>
<dbReference type="OrthoDB" id="4142200at2759"/>